<comment type="caution">
    <text evidence="2">The sequence shown here is derived from an EMBL/GenBank/DDBJ whole genome shotgun (WGS) entry which is preliminary data.</text>
</comment>
<evidence type="ECO:0000313" key="2">
    <source>
        <dbReference type="EMBL" id="KAH7935012.1"/>
    </source>
</evidence>
<dbReference type="AlphaFoldDB" id="A0A9D4SMU1"/>
<accession>A0A9D4SMU1</accession>
<proteinExistence type="predicted"/>
<feature type="region of interest" description="Disordered" evidence="1">
    <location>
        <begin position="29"/>
        <end position="50"/>
    </location>
</feature>
<dbReference type="Proteomes" id="UP000821837">
    <property type="component" value="Unassembled WGS sequence"/>
</dbReference>
<name>A0A9D4SMU1_RHISA</name>
<gene>
    <name evidence="2" type="ORF">HPB52_002657</name>
</gene>
<keyword evidence="3" id="KW-1185">Reference proteome</keyword>
<evidence type="ECO:0000256" key="1">
    <source>
        <dbReference type="SAM" id="MobiDB-lite"/>
    </source>
</evidence>
<sequence>MEVVSVEGEDIQPEECGKESGWCEVRRGAKTQVGGETGSAGNRQRGTPFVEETPRNKWKNERNVPKIIKASRLPNLPTEDYRVIVRPHGGLNVSECRMDRIYCCLRNAAGVGRETAEEDSMCINNTQNILVISTPSEERARRYEAIIRRRIGEKEFETSAYRATPENTSKGLIRGVYKEESPEDILSNLRMGWINLVVVIMLAATLRRTPPWAAGNRCSANFCSRVTSKKISASECAEKVVANASDCGCCEACVKQLGQHRKMKTLRDGPGPPDSQLLQTQVWAV</sequence>
<protein>
    <submittedName>
        <fullName evidence="2">Uncharacterized protein</fullName>
    </submittedName>
</protein>
<dbReference type="EMBL" id="JABSTV010001255">
    <property type="protein sequence ID" value="KAH7935012.1"/>
    <property type="molecule type" value="Genomic_DNA"/>
</dbReference>
<reference evidence="2" key="1">
    <citation type="journal article" date="2020" name="Cell">
        <title>Large-Scale Comparative Analyses of Tick Genomes Elucidate Their Genetic Diversity and Vector Capacities.</title>
        <authorList>
            <consortium name="Tick Genome and Microbiome Consortium (TIGMIC)"/>
            <person name="Jia N."/>
            <person name="Wang J."/>
            <person name="Shi W."/>
            <person name="Du L."/>
            <person name="Sun Y."/>
            <person name="Zhan W."/>
            <person name="Jiang J.F."/>
            <person name="Wang Q."/>
            <person name="Zhang B."/>
            <person name="Ji P."/>
            <person name="Bell-Sakyi L."/>
            <person name="Cui X.M."/>
            <person name="Yuan T.T."/>
            <person name="Jiang B.G."/>
            <person name="Yang W.F."/>
            <person name="Lam T.T."/>
            <person name="Chang Q.C."/>
            <person name="Ding S.J."/>
            <person name="Wang X.J."/>
            <person name="Zhu J.G."/>
            <person name="Ruan X.D."/>
            <person name="Zhao L."/>
            <person name="Wei J.T."/>
            <person name="Ye R.Z."/>
            <person name="Que T.C."/>
            <person name="Du C.H."/>
            <person name="Zhou Y.H."/>
            <person name="Cheng J.X."/>
            <person name="Dai P.F."/>
            <person name="Guo W.B."/>
            <person name="Han X.H."/>
            <person name="Huang E.J."/>
            <person name="Li L.F."/>
            <person name="Wei W."/>
            <person name="Gao Y.C."/>
            <person name="Liu J.Z."/>
            <person name="Shao H.Z."/>
            <person name="Wang X."/>
            <person name="Wang C.C."/>
            <person name="Yang T.C."/>
            <person name="Huo Q.B."/>
            <person name="Li W."/>
            <person name="Chen H.Y."/>
            <person name="Chen S.E."/>
            <person name="Zhou L.G."/>
            <person name="Ni X.B."/>
            <person name="Tian J.H."/>
            <person name="Sheng Y."/>
            <person name="Liu T."/>
            <person name="Pan Y.S."/>
            <person name="Xia L.Y."/>
            <person name="Li J."/>
            <person name="Zhao F."/>
            <person name="Cao W.C."/>
        </authorList>
    </citation>
    <scope>NUCLEOTIDE SEQUENCE</scope>
    <source>
        <strain evidence="2">Rsan-2018</strain>
    </source>
</reference>
<organism evidence="2 3">
    <name type="scientific">Rhipicephalus sanguineus</name>
    <name type="common">Brown dog tick</name>
    <name type="synonym">Ixodes sanguineus</name>
    <dbReference type="NCBI Taxonomy" id="34632"/>
    <lineage>
        <taxon>Eukaryota</taxon>
        <taxon>Metazoa</taxon>
        <taxon>Ecdysozoa</taxon>
        <taxon>Arthropoda</taxon>
        <taxon>Chelicerata</taxon>
        <taxon>Arachnida</taxon>
        <taxon>Acari</taxon>
        <taxon>Parasitiformes</taxon>
        <taxon>Ixodida</taxon>
        <taxon>Ixodoidea</taxon>
        <taxon>Ixodidae</taxon>
        <taxon>Rhipicephalinae</taxon>
        <taxon>Rhipicephalus</taxon>
        <taxon>Rhipicephalus</taxon>
    </lineage>
</organism>
<reference evidence="2" key="2">
    <citation type="submission" date="2021-09" db="EMBL/GenBank/DDBJ databases">
        <authorList>
            <person name="Jia N."/>
            <person name="Wang J."/>
            <person name="Shi W."/>
            <person name="Du L."/>
            <person name="Sun Y."/>
            <person name="Zhan W."/>
            <person name="Jiang J."/>
            <person name="Wang Q."/>
            <person name="Zhang B."/>
            <person name="Ji P."/>
            <person name="Sakyi L.B."/>
            <person name="Cui X."/>
            <person name="Yuan T."/>
            <person name="Jiang B."/>
            <person name="Yang W."/>
            <person name="Lam T.T.-Y."/>
            <person name="Chang Q."/>
            <person name="Ding S."/>
            <person name="Wang X."/>
            <person name="Zhu J."/>
            <person name="Ruan X."/>
            <person name="Zhao L."/>
            <person name="Wei J."/>
            <person name="Que T."/>
            <person name="Du C."/>
            <person name="Cheng J."/>
            <person name="Dai P."/>
            <person name="Han X."/>
            <person name="Huang E."/>
            <person name="Gao Y."/>
            <person name="Liu J."/>
            <person name="Shao H."/>
            <person name="Ye R."/>
            <person name="Li L."/>
            <person name="Wei W."/>
            <person name="Wang X."/>
            <person name="Wang C."/>
            <person name="Huo Q."/>
            <person name="Li W."/>
            <person name="Guo W."/>
            <person name="Chen H."/>
            <person name="Chen S."/>
            <person name="Zhou L."/>
            <person name="Zhou L."/>
            <person name="Ni X."/>
            <person name="Tian J."/>
            <person name="Zhou Y."/>
            <person name="Sheng Y."/>
            <person name="Liu T."/>
            <person name="Pan Y."/>
            <person name="Xia L."/>
            <person name="Li J."/>
            <person name="Zhao F."/>
            <person name="Cao W."/>
        </authorList>
    </citation>
    <scope>NUCLEOTIDE SEQUENCE</scope>
    <source>
        <strain evidence="2">Rsan-2018</strain>
        <tissue evidence="2">Larvae</tissue>
    </source>
</reference>
<evidence type="ECO:0000313" key="3">
    <source>
        <dbReference type="Proteomes" id="UP000821837"/>
    </source>
</evidence>